<protein>
    <submittedName>
        <fullName evidence="5">MutS-like protein</fullName>
    </submittedName>
</protein>
<dbReference type="GO" id="GO:0005524">
    <property type="term" value="F:ATP binding"/>
    <property type="evidence" value="ECO:0007669"/>
    <property type="project" value="UniProtKB-KW"/>
</dbReference>
<dbReference type="Pfam" id="PF05192">
    <property type="entry name" value="MutS_III"/>
    <property type="match status" value="1"/>
</dbReference>
<proteinExistence type="predicted"/>
<evidence type="ECO:0000256" key="3">
    <source>
        <dbReference type="ARBA" id="ARBA00023125"/>
    </source>
</evidence>
<keyword evidence="6" id="KW-1185">Reference proteome</keyword>
<name>A0A4Q7MVF2_9BACT</name>
<evidence type="ECO:0000256" key="1">
    <source>
        <dbReference type="ARBA" id="ARBA00022741"/>
    </source>
</evidence>
<gene>
    <name evidence="5" type="ORF">EV199_4569</name>
</gene>
<reference evidence="5 6" key="1">
    <citation type="submission" date="2019-02" db="EMBL/GenBank/DDBJ databases">
        <title>Genomic Encyclopedia of Type Strains, Phase IV (KMG-IV): sequencing the most valuable type-strain genomes for metagenomic binning, comparative biology and taxonomic classification.</title>
        <authorList>
            <person name="Goeker M."/>
        </authorList>
    </citation>
    <scope>NUCLEOTIDE SEQUENCE [LARGE SCALE GENOMIC DNA]</scope>
    <source>
        <strain evidence="5 6">DSM 18116</strain>
    </source>
</reference>
<dbReference type="InterPro" id="IPR045076">
    <property type="entry name" value="MutS"/>
</dbReference>
<dbReference type="PANTHER" id="PTHR11361:SF99">
    <property type="entry name" value="DNA MISMATCH REPAIR PROTEIN"/>
    <property type="match status" value="1"/>
</dbReference>
<evidence type="ECO:0000259" key="4">
    <source>
        <dbReference type="SMART" id="SM00534"/>
    </source>
</evidence>
<evidence type="ECO:0000313" key="6">
    <source>
        <dbReference type="Proteomes" id="UP000293874"/>
    </source>
</evidence>
<dbReference type="InterPro" id="IPR007696">
    <property type="entry name" value="DNA_mismatch_repair_MutS_core"/>
</dbReference>
<dbReference type="GO" id="GO:0006298">
    <property type="term" value="P:mismatch repair"/>
    <property type="evidence" value="ECO:0007669"/>
    <property type="project" value="InterPro"/>
</dbReference>
<dbReference type="AlphaFoldDB" id="A0A4Q7MVF2"/>
<accession>A0A4Q7MVF2</accession>
<dbReference type="Gene3D" id="3.40.50.300">
    <property type="entry name" value="P-loop containing nucleotide triphosphate hydrolases"/>
    <property type="match status" value="1"/>
</dbReference>
<dbReference type="SUPFAM" id="SSF48334">
    <property type="entry name" value="DNA repair protein MutS, domain III"/>
    <property type="match status" value="1"/>
</dbReference>
<keyword evidence="3" id="KW-0238">DNA-binding</keyword>
<dbReference type="EMBL" id="SGXA01000002">
    <property type="protein sequence ID" value="RZS72647.1"/>
    <property type="molecule type" value="Genomic_DNA"/>
</dbReference>
<dbReference type="Gene3D" id="1.10.1420.10">
    <property type="match status" value="1"/>
</dbReference>
<dbReference type="InterPro" id="IPR000432">
    <property type="entry name" value="DNA_mismatch_repair_MutS_C"/>
</dbReference>
<dbReference type="RefSeq" id="WP_130543042.1">
    <property type="nucleotide sequence ID" value="NZ_CP042431.1"/>
</dbReference>
<dbReference type="InterPro" id="IPR036187">
    <property type="entry name" value="DNA_mismatch_repair_MutS_sf"/>
</dbReference>
<dbReference type="PANTHER" id="PTHR11361">
    <property type="entry name" value="DNA MISMATCH REPAIR PROTEIN MUTS FAMILY MEMBER"/>
    <property type="match status" value="1"/>
</dbReference>
<dbReference type="SUPFAM" id="SSF52540">
    <property type="entry name" value="P-loop containing nucleoside triphosphate hydrolases"/>
    <property type="match status" value="1"/>
</dbReference>
<keyword evidence="1" id="KW-0547">Nucleotide-binding</keyword>
<dbReference type="InterPro" id="IPR027417">
    <property type="entry name" value="P-loop_NTPase"/>
</dbReference>
<dbReference type="GO" id="GO:0005829">
    <property type="term" value="C:cytosol"/>
    <property type="evidence" value="ECO:0007669"/>
    <property type="project" value="TreeGrafter"/>
</dbReference>
<dbReference type="Proteomes" id="UP000293874">
    <property type="component" value="Unassembled WGS sequence"/>
</dbReference>
<dbReference type="GO" id="GO:0030983">
    <property type="term" value="F:mismatched DNA binding"/>
    <property type="evidence" value="ECO:0007669"/>
    <property type="project" value="InterPro"/>
</dbReference>
<evidence type="ECO:0000313" key="5">
    <source>
        <dbReference type="EMBL" id="RZS72647.1"/>
    </source>
</evidence>
<comment type="caution">
    <text evidence="5">The sequence shown here is derived from an EMBL/GenBank/DDBJ whole genome shotgun (WGS) entry which is preliminary data.</text>
</comment>
<organism evidence="5 6">
    <name type="scientific">Pseudobacter ginsenosidimutans</name>
    <dbReference type="NCBI Taxonomy" id="661488"/>
    <lineage>
        <taxon>Bacteria</taxon>
        <taxon>Pseudomonadati</taxon>
        <taxon>Bacteroidota</taxon>
        <taxon>Chitinophagia</taxon>
        <taxon>Chitinophagales</taxon>
        <taxon>Chitinophagaceae</taxon>
        <taxon>Pseudobacter</taxon>
    </lineage>
</organism>
<dbReference type="Pfam" id="PF00488">
    <property type="entry name" value="MutS_V"/>
    <property type="match status" value="1"/>
</dbReference>
<dbReference type="SMART" id="SM00534">
    <property type="entry name" value="MUTSac"/>
    <property type="match status" value="1"/>
</dbReference>
<dbReference type="OrthoDB" id="1097361at2"/>
<keyword evidence="2" id="KW-0067">ATP-binding</keyword>
<feature type="domain" description="DNA mismatch repair proteins mutS family" evidence="4">
    <location>
        <begin position="258"/>
        <end position="444"/>
    </location>
</feature>
<evidence type="ECO:0000256" key="2">
    <source>
        <dbReference type="ARBA" id="ARBA00022840"/>
    </source>
</evidence>
<sequence>MNFITDKQTLDDLNIFGKRGKQSIYSIFNRTCSRGGAEQLEQMFRYPLSDTDAINRRAGIIKYFQQRRQSFPFRSDQFDAIEQYLSNTDERSQLAHESNTLERKFKTLIGSDTEYQLLAKGVSSLVEVSHTLRKLSGELVKEAGAAGYQPDLQVMLEILESEAWQSVFDRKPGSKLSFDDNALLDRLFRYQHLDKVRTLLHHLYTLDVYIAVAAVATEKGYVFPEAISRELHSIHLENVYHPQLEKPIGNNLSVTPGSNVLFLTGANMAGKSTFMKSLGIALFLAHMGFPVAASRMQFSVRDGMFTTINLSDNLNMGYSHFYAEVLRVKKVAEQLHANRNIFVIVDELFRGTNVKDAYEATVAITGAFARKTNCMFVVSTHIMEAGDTLKPNHANINFMYLPTKMDQQKPVYTYKLERGITEDRHGMVIINNEGIIDILKQGLNN</sequence>
<dbReference type="GO" id="GO:0140664">
    <property type="term" value="F:ATP-dependent DNA damage sensor activity"/>
    <property type="evidence" value="ECO:0007669"/>
    <property type="project" value="InterPro"/>
</dbReference>